<dbReference type="EMBL" id="JANPWB010000002">
    <property type="protein sequence ID" value="KAJ1208120.1"/>
    <property type="molecule type" value="Genomic_DNA"/>
</dbReference>
<dbReference type="AlphaFoldDB" id="A0AAV7W5I8"/>
<sequence>MFSYAVALADSPHTPKGSCYEYDIVSLPALDVEPDQTDITNLLTSKKSAVRDEEFSKFSLFVNREKTCGAWIECRSTFDLHHQGMGVVGVRRVAVGSSRRSWGGIADIGSCNE</sequence>
<dbReference type="Proteomes" id="UP001066276">
    <property type="component" value="Chromosome 1_2"/>
</dbReference>
<evidence type="ECO:0000313" key="2">
    <source>
        <dbReference type="Proteomes" id="UP001066276"/>
    </source>
</evidence>
<accession>A0AAV7W5I8</accession>
<gene>
    <name evidence="1" type="ORF">NDU88_003509</name>
</gene>
<keyword evidence="2" id="KW-1185">Reference proteome</keyword>
<comment type="caution">
    <text evidence="1">The sequence shown here is derived from an EMBL/GenBank/DDBJ whole genome shotgun (WGS) entry which is preliminary data.</text>
</comment>
<name>A0AAV7W5I8_PLEWA</name>
<evidence type="ECO:0000313" key="1">
    <source>
        <dbReference type="EMBL" id="KAJ1208120.1"/>
    </source>
</evidence>
<organism evidence="1 2">
    <name type="scientific">Pleurodeles waltl</name>
    <name type="common">Iberian ribbed newt</name>
    <dbReference type="NCBI Taxonomy" id="8319"/>
    <lineage>
        <taxon>Eukaryota</taxon>
        <taxon>Metazoa</taxon>
        <taxon>Chordata</taxon>
        <taxon>Craniata</taxon>
        <taxon>Vertebrata</taxon>
        <taxon>Euteleostomi</taxon>
        <taxon>Amphibia</taxon>
        <taxon>Batrachia</taxon>
        <taxon>Caudata</taxon>
        <taxon>Salamandroidea</taxon>
        <taxon>Salamandridae</taxon>
        <taxon>Pleurodelinae</taxon>
        <taxon>Pleurodeles</taxon>
    </lineage>
</organism>
<reference evidence="1" key="1">
    <citation type="journal article" date="2022" name="bioRxiv">
        <title>Sequencing and chromosome-scale assembly of the giantPleurodeles waltlgenome.</title>
        <authorList>
            <person name="Brown T."/>
            <person name="Elewa A."/>
            <person name="Iarovenko S."/>
            <person name="Subramanian E."/>
            <person name="Araus A.J."/>
            <person name="Petzold A."/>
            <person name="Susuki M."/>
            <person name="Suzuki K.-i.T."/>
            <person name="Hayashi T."/>
            <person name="Toyoda A."/>
            <person name="Oliveira C."/>
            <person name="Osipova E."/>
            <person name="Leigh N.D."/>
            <person name="Simon A."/>
            <person name="Yun M.H."/>
        </authorList>
    </citation>
    <scope>NUCLEOTIDE SEQUENCE</scope>
    <source>
        <strain evidence="1">20211129_DDA</strain>
        <tissue evidence="1">Liver</tissue>
    </source>
</reference>
<proteinExistence type="predicted"/>
<protein>
    <submittedName>
        <fullName evidence="1">Uncharacterized protein</fullName>
    </submittedName>
</protein>